<sequence length="614" mass="69100">MRDCFFLGLFSVLVLSPSEAKARFINLSGSLDFTYGDVKTISEVNGTDRTSYLQQRYSLQNFGELFNPRIGNLLVSSTFLKQDTKTSRRGDQDFSNTDYSFAANLFPYASPLNLYYQRMNRVNEISATTLQNAYKAEDRQTTLGGNWTLLSQRLPRIRVSYNQSELESPDDANRYPNSINRFLNLESNGRFRETTLTGRYRRSEVDVARRGPGRVQVVKSDAFTLNTVSRPAPALVATTNWRWAGPSSGGAPGVAFAQERGFGSTLSYTPSVKWDTHARFNYSETPSGAGDFKQQNAFWSGSYRPTEELDMVVSGRYFRFDVNDVETTSPYFDYGVNYRPFFGFSSGIGASIGQTKTKGKGVDVTNDYQRFRGNMDYTRASERLRYSSSYSFGQGYSDTKGQNKFRDIMHTVSLRVENTQIRYVHVSMGYTFNDVDASREASDVQNTGDQRSHLVQLNANSSYFRGLLTSSDSLLLQSTASWTQISGFGAAGESILLDGRGNYYFLPGAMFSTGFTRQDYPGGFYADTNTFYEELSWNFYIGATSFTFSATARQQRSNGDQSLNRDTIQSSGGFSYRVGRFALSADARWSQDQSEADRVDSETRSVFVRANRSF</sequence>
<proteinExistence type="predicted"/>
<evidence type="ECO:0000313" key="1">
    <source>
        <dbReference type="EMBL" id="VAX32024.1"/>
    </source>
</evidence>
<protein>
    <recommendedName>
        <fullName evidence="2">TIGR03016 family PEP-CTERM system-associated outer membrane protein</fullName>
    </recommendedName>
</protein>
<dbReference type="AlphaFoldDB" id="A0A3B1D7A8"/>
<evidence type="ECO:0008006" key="2">
    <source>
        <dbReference type="Google" id="ProtNLM"/>
    </source>
</evidence>
<dbReference type="EMBL" id="UOGF01000081">
    <property type="protein sequence ID" value="VAX32024.1"/>
    <property type="molecule type" value="Genomic_DNA"/>
</dbReference>
<accession>A0A3B1D7A8</accession>
<reference evidence="1" key="1">
    <citation type="submission" date="2018-06" db="EMBL/GenBank/DDBJ databases">
        <authorList>
            <person name="Zhirakovskaya E."/>
        </authorList>
    </citation>
    <scope>NUCLEOTIDE SEQUENCE</scope>
</reference>
<name>A0A3B1D7A8_9ZZZZ</name>
<organism evidence="1">
    <name type="scientific">hydrothermal vent metagenome</name>
    <dbReference type="NCBI Taxonomy" id="652676"/>
    <lineage>
        <taxon>unclassified sequences</taxon>
        <taxon>metagenomes</taxon>
        <taxon>ecological metagenomes</taxon>
    </lineage>
</organism>
<gene>
    <name evidence="1" type="ORF">MNBD_NITROSPIRAE01-1856</name>
</gene>